<evidence type="ECO:0000256" key="2">
    <source>
        <dbReference type="ARBA" id="ARBA00022801"/>
    </source>
</evidence>
<keyword evidence="2" id="KW-0378">Hydrolase</keyword>
<dbReference type="PANTHER" id="PTHR30231:SF4">
    <property type="entry name" value="PROTEIN NEN2"/>
    <property type="match status" value="1"/>
</dbReference>
<dbReference type="InterPro" id="IPR012337">
    <property type="entry name" value="RNaseH-like_sf"/>
</dbReference>
<dbReference type="AlphaFoldDB" id="A0A6C0B323"/>
<keyword evidence="3" id="KW-0269">Exonuclease</keyword>
<accession>A0A6C0B323</accession>
<dbReference type="EMBL" id="MN739051">
    <property type="protein sequence ID" value="QHS86181.1"/>
    <property type="molecule type" value="Genomic_DNA"/>
</dbReference>
<evidence type="ECO:0000256" key="3">
    <source>
        <dbReference type="ARBA" id="ARBA00022839"/>
    </source>
</evidence>
<organism evidence="5">
    <name type="scientific">viral metagenome</name>
    <dbReference type="NCBI Taxonomy" id="1070528"/>
    <lineage>
        <taxon>unclassified sequences</taxon>
        <taxon>metagenomes</taxon>
        <taxon>organismal metagenomes</taxon>
    </lineage>
</organism>
<dbReference type="PANTHER" id="PTHR30231">
    <property type="entry name" value="DNA POLYMERASE III SUBUNIT EPSILON"/>
    <property type="match status" value="1"/>
</dbReference>
<name>A0A6C0B323_9ZZZZ</name>
<proteinExistence type="predicted"/>
<evidence type="ECO:0000259" key="4">
    <source>
        <dbReference type="SMART" id="SM00479"/>
    </source>
</evidence>
<sequence length="217" mass="24509">MKLLIFDTETTGLPKSREQAIKGANNWPHMVSIAWMVVDTDNNFNTISSESHIVKPEWNIPADSTAIHGISQEKAVAEGTPLSTIISRFLAVEHDMMVAHNIDFDYNVLVNAIMWDLKLGTIPDFKRRFCTMEPMRNVMRIPFANGRGFKPPKLSELYEYVMKKPAIKANLHSAQYDTQLLAEIVKNSLYLRAMMGLGAVDDINPNGNKKARYTLVI</sequence>
<evidence type="ECO:0000256" key="1">
    <source>
        <dbReference type="ARBA" id="ARBA00022722"/>
    </source>
</evidence>
<evidence type="ECO:0000313" key="5">
    <source>
        <dbReference type="EMBL" id="QHS86181.1"/>
    </source>
</evidence>
<reference evidence="5" key="1">
    <citation type="journal article" date="2020" name="Nature">
        <title>Giant virus diversity and host interactions through global metagenomics.</title>
        <authorList>
            <person name="Schulz F."/>
            <person name="Roux S."/>
            <person name="Paez-Espino D."/>
            <person name="Jungbluth S."/>
            <person name="Walsh D.A."/>
            <person name="Denef V.J."/>
            <person name="McMahon K.D."/>
            <person name="Konstantinidis K.T."/>
            <person name="Eloe-Fadrosh E.A."/>
            <person name="Kyrpides N.C."/>
            <person name="Woyke T."/>
        </authorList>
    </citation>
    <scope>NUCLEOTIDE SEQUENCE</scope>
    <source>
        <strain evidence="5">GVMAG-M-3300009185-7</strain>
    </source>
</reference>
<feature type="domain" description="Exonuclease" evidence="4">
    <location>
        <begin position="2"/>
        <end position="194"/>
    </location>
</feature>
<dbReference type="GO" id="GO:0008408">
    <property type="term" value="F:3'-5' exonuclease activity"/>
    <property type="evidence" value="ECO:0007669"/>
    <property type="project" value="TreeGrafter"/>
</dbReference>
<protein>
    <recommendedName>
        <fullName evidence="4">Exonuclease domain-containing protein</fullName>
    </recommendedName>
</protein>
<keyword evidence="1" id="KW-0540">Nuclease</keyword>
<dbReference type="GO" id="GO:0003676">
    <property type="term" value="F:nucleic acid binding"/>
    <property type="evidence" value="ECO:0007669"/>
    <property type="project" value="InterPro"/>
</dbReference>
<dbReference type="SUPFAM" id="SSF53098">
    <property type="entry name" value="Ribonuclease H-like"/>
    <property type="match status" value="1"/>
</dbReference>
<dbReference type="SMART" id="SM00479">
    <property type="entry name" value="EXOIII"/>
    <property type="match status" value="1"/>
</dbReference>
<dbReference type="CDD" id="cd06127">
    <property type="entry name" value="DEDDh"/>
    <property type="match status" value="1"/>
</dbReference>
<dbReference type="InterPro" id="IPR036397">
    <property type="entry name" value="RNaseH_sf"/>
</dbReference>
<dbReference type="Pfam" id="PF00929">
    <property type="entry name" value="RNase_T"/>
    <property type="match status" value="1"/>
</dbReference>
<dbReference type="InterPro" id="IPR013520">
    <property type="entry name" value="Ribonucl_H"/>
</dbReference>
<dbReference type="Gene3D" id="3.30.420.10">
    <property type="entry name" value="Ribonuclease H-like superfamily/Ribonuclease H"/>
    <property type="match status" value="1"/>
</dbReference>